<dbReference type="InterPro" id="IPR027417">
    <property type="entry name" value="P-loop_NTPase"/>
</dbReference>
<evidence type="ECO:0000313" key="1">
    <source>
        <dbReference type="EMBL" id="GAG66168.1"/>
    </source>
</evidence>
<dbReference type="AlphaFoldDB" id="X1A0B6"/>
<comment type="caution">
    <text evidence="1">The sequence shown here is derived from an EMBL/GenBank/DDBJ whole genome shotgun (WGS) entry which is preliminary data.</text>
</comment>
<dbReference type="Gene3D" id="3.40.50.300">
    <property type="entry name" value="P-loop containing nucleotide triphosphate hydrolases"/>
    <property type="match status" value="1"/>
</dbReference>
<reference evidence="1" key="1">
    <citation type="journal article" date="2014" name="Front. Microbiol.">
        <title>High frequency of phylogenetically diverse reductive dehalogenase-homologous genes in deep subseafloor sedimentary metagenomes.</title>
        <authorList>
            <person name="Kawai M."/>
            <person name="Futagami T."/>
            <person name="Toyoda A."/>
            <person name="Takaki Y."/>
            <person name="Nishi S."/>
            <person name="Hori S."/>
            <person name="Arai W."/>
            <person name="Tsubouchi T."/>
            <person name="Morono Y."/>
            <person name="Uchiyama I."/>
            <person name="Ito T."/>
            <person name="Fujiyama A."/>
            <person name="Inagaki F."/>
            <person name="Takami H."/>
        </authorList>
    </citation>
    <scope>NUCLEOTIDE SEQUENCE</scope>
    <source>
        <strain evidence="1">Expedition CK06-06</strain>
    </source>
</reference>
<organism evidence="1">
    <name type="scientific">marine sediment metagenome</name>
    <dbReference type="NCBI Taxonomy" id="412755"/>
    <lineage>
        <taxon>unclassified sequences</taxon>
        <taxon>metagenomes</taxon>
        <taxon>ecological metagenomes</taxon>
    </lineage>
</organism>
<protein>
    <submittedName>
        <fullName evidence="1">Uncharacterized protein</fullName>
    </submittedName>
</protein>
<dbReference type="EMBL" id="BART01009298">
    <property type="protein sequence ID" value="GAG66168.1"/>
    <property type="molecule type" value="Genomic_DNA"/>
</dbReference>
<proteinExistence type="predicted"/>
<gene>
    <name evidence="1" type="ORF">S01H4_20650</name>
</gene>
<accession>X1A0B6</accession>
<name>X1A0B6_9ZZZZ</name>
<sequence>MRLKIQPDSLTELGFPVMMSSIKALAATETAGISFTASIVVCDEWEEHPYADQNYLASKPTRDAGGQFIGVFTVNKQRPETLAKAIYKDSVEKKNDFFPLFTPWHARPGRDGNWYDITKRNIPTRELATLTPDLYMEQNYPASIEEAMRASQSVSAFDQKVLDEMMGGCQKCN</sequence>